<dbReference type="SUPFAM" id="SSF101690">
    <property type="entry name" value="PAZ domain"/>
    <property type="match status" value="1"/>
</dbReference>
<dbReference type="InterPro" id="IPR003100">
    <property type="entry name" value="PAZ_dom"/>
</dbReference>
<dbReference type="PROSITE" id="PS50822">
    <property type="entry name" value="PIWI"/>
    <property type="match status" value="2"/>
</dbReference>
<dbReference type="GO" id="GO:1990904">
    <property type="term" value="C:ribonucleoprotein complex"/>
    <property type="evidence" value="ECO:0007669"/>
    <property type="project" value="UniProtKB-KW"/>
</dbReference>
<evidence type="ECO:0000256" key="4">
    <source>
        <dbReference type="ARBA" id="ARBA00023274"/>
    </source>
</evidence>
<proteinExistence type="inferred from homology"/>
<dbReference type="PROSITE" id="PS50821">
    <property type="entry name" value="PAZ"/>
    <property type="match status" value="1"/>
</dbReference>
<dbReference type="Proteomes" id="UP000583929">
    <property type="component" value="Unassembled WGS sequence"/>
</dbReference>
<dbReference type="Pfam" id="PF08699">
    <property type="entry name" value="ArgoL1"/>
    <property type="match status" value="1"/>
</dbReference>
<dbReference type="InterPro" id="IPR032473">
    <property type="entry name" value="Argonaute_Mid_dom"/>
</dbReference>
<dbReference type="InterPro" id="IPR036085">
    <property type="entry name" value="PAZ_dom_sf"/>
</dbReference>
<feature type="domain" description="Piwi" evidence="6">
    <location>
        <begin position="656"/>
        <end position="740"/>
    </location>
</feature>
<gene>
    <name evidence="7" type="ORF">G4B88_004545</name>
</gene>
<dbReference type="AlphaFoldDB" id="A0A7J6DRU4"/>
<dbReference type="Pfam" id="PF16488">
    <property type="entry name" value="ArgoL2"/>
    <property type="match status" value="1"/>
</dbReference>
<dbReference type="GO" id="GO:0051607">
    <property type="term" value="P:defense response to virus"/>
    <property type="evidence" value="ECO:0007669"/>
    <property type="project" value="UniProtKB-ARBA"/>
</dbReference>
<dbReference type="Pfam" id="PF16487">
    <property type="entry name" value="ArgoMid"/>
    <property type="match status" value="1"/>
</dbReference>
<comment type="caution">
    <text evidence="7">The sequence shown here is derived from an EMBL/GenBank/DDBJ whole genome shotgun (WGS) entry which is preliminary data.</text>
</comment>
<evidence type="ECO:0000256" key="1">
    <source>
        <dbReference type="ARBA" id="ARBA00008201"/>
    </source>
</evidence>
<dbReference type="SMART" id="SM00949">
    <property type="entry name" value="PAZ"/>
    <property type="match status" value="1"/>
</dbReference>
<dbReference type="SUPFAM" id="SSF53098">
    <property type="entry name" value="Ribonuclease H-like"/>
    <property type="match status" value="1"/>
</dbReference>
<dbReference type="Pfam" id="PF16486">
    <property type="entry name" value="ArgoN"/>
    <property type="match status" value="1"/>
</dbReference>
<evidence type="ECO:0000259" key="6">
    <source>
        <dbReference type="PROSITE" id="PS50822"/>
    </source>
</evidence>
<keyword evidence="2" id="KW-0678">Repressor</keyword>
<accession>A0A7J6DRU4</accession>
<dbReference type="GO" id="GO:0031047">
    <property type="term" value="P:regulatory ncRNA-mediated gene silencing"/>
    <property type="evidence" value="ECO:0007669"/>
    <property type="project" value="UniProtKB-KW"/>
</dbReference>
<dbReference type="SMART" id="SM01163">
    <property type="entry name" value="DUF1785"/>
    <property type="match status" value="1"/>
</dbReference>
<dbReference type="FunFam" id="3.40.50.2300:FF:000110">
    <property type="entry name" value="Argonaute 10"/>
    <property type="match status" value="1"/>
</dbReference>
<dbReference type="Gene3D" id="3.30.420.10">
    <property type="entry name" value="Ribonuclease H-like superfamily/Ribonuclease H"/>
    <property type="match status" value="2"/>
</dbReference>
<dbReference type="CDD" id="cd02846">
    <property type="entry name" value="PAZ_argonaute_like"/>
    <property type="match status" value="1"/>
</dbReference>
<keyword evidence="4" id="KW-0687">Ribonucleoprotein</keyword>
<dbReference type="InterPro" id="IPR036397">
    <property type="entry name" value="RNaseH_sf"/>
</dbReference>
<keyword evidence="3" id="KW-0943">RNA-mediated gene silencing</keyword>
<evidence type="ECO:0000256" key="2">
    <source>
        <dbReference type="ARBA" id="ARBA00022491"/>
    </source>
</evidence>
<dbReference type="SMART" id="SM00950">
    <property type="entry name" value="Piwi"/>
    <property type="match status" value="1"/>
</dbReference>
<dbReference type="EMBL" id="JAATIQ010000669">
    <property type="protein sequence ID" value="KAF4348821.1"/>
    <property type="molecule type" value="Genomic_DNA"/>
</dbReference>
<dbReference type="InterPro" id="IPR014811">
    <property type="entry name" value="ArgoL1"/>
</dbReference>
<comment type="similarity">
    <text evidence="1">Belongs to the argonaute family. Ago subfamily.</text>
</comment>
<evidence type="ECO:0000313" key="8">
    <source>
        <dbReference type="Proteomes" id="UP000583929"/>
    </source>
</evidence>
<dbReference type="PANTHER" id="PTHR22891">
    <property type="entry name" value="EUKARYOTIC TRANSLATION INITIATION FACTOR 2C"/>
    <property type="match status" value="1"/>
</dbReference>
<dbReference type="Pfam" id="PF02171">
    <property type="entry name" value="Piwi"/>
    <property type="match status" value="2"/>
</dbReference>
<dbReference type="GO" id="GO:0003723">
    <property type="term" value="F:RNA binding"/>
    <property type="evidence" value="ECO:0007669"/>
    <property type="project" value="InterPro"/>
</dbReference>
<feature type="domain" description="Piwi" evidence="6">
    <location>
        <begin position="498"/>
        <end position="628"/>
    </location>
</feature>
<evidence type="ECO:0000259" key="5">
    <source>
        <dbReference type="PROSITE" id="PS50821"/>
    </source>
</evidence>
<sequence>MSSSPVDYSSKCVMFPARPGYGIVGRKCLIKANHFTLQLVTTIHNYKGLYHYHVWISPQVTSMKLNRDIIKELGTLNYLGNVRVAYDGRNTIYSVGELPFSSNEFILKFPTTKTTTTTSECEFKVSIRFVSRIDLCNPQSFLHTIQPLNVALRSAPSEMYSVVGRSFYHDTMSRAGELGDGVMYWKGFYQSLRPTQLGLSLNIDVSAKAFYEPIEVTDFIFKNFNVRYDSTPLDDHVRVQLRKNLRGVKVTCRHLDDTMLFKVFGVSTEPLNNLMFDLDGNTISVVTYFQDKYEIQLEYVTWPALQVGSATKPIYLPIEVCRIVEGQRCYKKLNQRQVTNLLRETCQRPYEREETIRQIFRQNNYNDQNLVRDFGINVANDMTLINARVLPPPLLLYHDTGNEATANPQLGQWNMINKKMINGGHVKSWTCVNFSHENPNIHNRFCDELVNMCISRGMAFQTAPVIPSRAWPANEIEEALKYVHDQCNMILGNNQLQLLIVILPDFSGSYGTIKRVCETELGIVSQCCRPNHAAKLNNKQYLENLSLKINTKVGGRNTVLSDALNKRIPFVSDVPTIIFGAAFTHPKPEDYSSPSIAAVVASMDWPEVTKYRALVSAQQHTEEIIQDLYKVTTDDKGSIVHGGMIRRVNHHCVHGTVVDTNICHPTHFDFYLKSHAGIQGTSRPAHYHVLFDENNFTADALQVLTNNLCYTYARCTKSVSIVPPAYYAHLAAIRARCYIGVAVDEEETDVGPRTYQPLQVINGNLKDVMFYV</sequence>
<reference evidence="7 8" key="1">
    <citation type="journal article" date="2020" name="bioRxiv">
        <title>Sequence and annotation of 42 cannabis genomes reveals extensive copy number variation in cannabinoid synthesis and pathogen resistance genes.</title>
        <authorList>
            <person name="Mckernan K.J."/>
            <person name="Helbert Y."/>
            <person name="Kane L.T."/>
            <person name="Ebling H."/>
            <person name="Zhang L."/>
            <person name="Liu B."/>
            <person name="Eaton Z."/>
            <person name="Mclaughlin S."/>
            <person name="Kingan S."/>
            <person name="Baybayan P."/>
            <person name="Concepcion G."/>
            <person name="Jordan M."/>
            <person name="Riva A."/>
            <person name="Barbazuk W."/>
            <person name="Harkins T."/>
        </authorList>
    </citation>
    <scope>NUCLEOTIDE SEQUENCE [LARGE SCALE GENOMIC DNA]</scope>
    <source>
        <strain evidence="8">cv. Jamaican Lion 4</strain>
        <tissue evidence="7">Leaf</tissue>
    </source>
</reference>
<name>A0A7J6DRU4_CANSA</name>
<dbReference type="Gene3D" id="2.170.260.10">
    <property type="entry name" value="paz domain"/>
    <property type="match status" value="1"/>
</dbReference>
<keyword evidence="8" id="KW-1185">Reference proteome</keyword>
<evidence type="ECO:0000256" key="3">
    <source>
        <dbReference type="ARBA" id="ARBA00023158"/>
    </source>
</evidence>
<feature type="domain" description="PAZ" evidence="5">
    <location>
        <begin position="215"/>
        <end position="325"/>
    </location>
</feature>
<dbReference type="InterPro" id="IPR003165">
    <property type="entry name" value="Piwi"/>
</dbReference>
<dbReference type="InterPro" id="IPR012337">
    <property type="entry name" value="RNaseH-like_sf"/>
</dbReference>
<dbReference type="Pfam" id="PF02170">
    <property type="entry name" value="PAZ"/>
    <property type="match status" value="1"/>
</dbReference>
<evidence type="ECO:0000313" key="7">
    <source>
        <dbReference type="EMBL" id="KAF4348821.1"/>
    </source>
</evidence>
<organism evidence="7 8">
    <name type="scientific">Cannabis sativa</name>
    <name type="common">Hemp</name>
    <name type="synonym">Marijuana</name>
    <dbReference type="NCBI Taxonomy" id="3483"/>
    <lineage>
        <taxon>Eukaryota</taxon>
        <taxon>Viridiplantae</taxon>
        <taxon>Streptophyta</taxon>
        <taxon>Embryophyta</taxon>
        <taxon>Tracheophyta</taxon>
        <taxon>Spermatophyta</taxon>
        <taxon>Magnoliopsida</taxon>
        <taxon>eudicotyledons</taxon>
        <taxon>Gunneridae</taxon>
        <taxon>Pentapetalae</taxon>
        <taxon>rosids</taxon>
        <taxon>fabids</taxon>
        <taxon>Rosales</taxon>
        <taxon>Cannabaceae</taxon>
        <taxon>Cannabis</taxon>
    </lineage>
</organism>
<dbReference type="InterPro" id="IPR032474">
    <property type="entry name" value="Argonaute_N"/>
</dbReference>
<dbReference type="InterPro" id="IPR032472">
    <property type="entry name" value="ArgoL2"/>
</dbReference>
<protein>
    <submittedName>
        <fullName evidence="7">Uncharacterized protein</fullName>
    </submittedName>
</protein>
<dbReference type="Gene3D" id="3.40.50.2300">
    <property type="match status" value="1"/>
</dbReference>